<name>A0ABP7TV24_9BURK</name>
<dbReference type="PANTHER" id="PTHR39206">
    <property type="entry name" value="SLL8004 PROTEIN"/>
    <property type="match status" value="1"/>
</dbReference>
<dbReference type="Proteomes" id="UP001501353">
    <property type="component" value="Unassembled WGS sequence"/>
</dbReference>
<evidence type="ECO:0000313" key="2">
    <source>
        <dbReference type="Proteomes" id="UP001501353"/>
    </source>
</evidence>
<comment type="caution">
    <text evidence="1">The sequence shown here is derived from an EMBL/GenBank/DDBJ whole genome shotgun (WGS) entry which is preliminary data.</text>
</comment>
<dbReference type="InterPro" id="IPR027417">
    <property type="entry name" value="P-loop_NTPase"/>
</dbReference>
<keyword evidence="2" id="KW-1185">Reference proteome</keyword>
<dbReference type="PANTHER" id="PTHR39206:SF1">
    <property type="entry name" value="SLL8004 PROTEIN"/>
    <property type="match status" value="1"/>
</dbReference>
<dbReference type="Gene3D" id="3.40.50.300">
    <property type="entry name" value="P-loop containing nucleotide triphosphate hydrolases"/>
    <property type="match status" value="1"/>
</dbReference>
<gene>
    <name evidence="1" type="ORF">GCM10022212_33100</name>
</gene>
<organism evidence="1 2">
    <name type="scientific">Actimicrobium antarcticum</name>
    <dbReference type="NCBI Taxonomy" id="1051899"/>
    <lineage>
        <taxon>Bacteria</taxon>
        <taxon>Pseudomonadati</taxon>
        <taxon>Pseudomonadota</taxon>
        <taxon>Betaproteobacteria</taxon>
        <taxon>Burkholderiales</taxon>
        <taxon>Oxalobacteraceae</taxon>
        <taxon>Actimicrobium</taxon>
    </lineage>
</organism>
<dbReference type="EMBL" id="BAAAZE010000014">
    <property type="protein sequence ID" value="GAA4031724.1"/>
    <property type="molecule type" value="Genomic_DNA"/>
</dbReference>
<reference evidence="2" key="1">
    <citation type="journal article" date="2019" name="Int. J. Syst. Evol. Microbiol.">
        <title>The Global Catalogue of Microorganisms (GCM) 10K type strain sequencing project: providing services to taxonomists for standard genome sequencing and annotation.</title>
        <authorList>
            <consortium name="The Broad Institute Genomics Platform"/>
            <consortium name="The Broad Institute Genome Sequencing Center for Infectious Disease"/>
            <person name="Wu L."/>
            <person name="Ma J."/>
        </authorList>
    </citation>
    <scope>NUCLEOTIDE SEQUENCE [LARGE SCALE GENOMIC DNA]</scope>
    <source>
        <strain evidence="2">JCM 16673</strain>
    </source>
</reference>
<protein>
    <submittedName>
        <fullName evidence="1">Uncharacterized protein</fullName>
    </submittedName>
</protein>
<proteinExistence type="predicted"/>
<sequence>MKRRFQVGAICARLENGKKTGYRVKLISLQLASAEEAIACVAQRVKQGGHHIPEDVIRRRFVAGKNNFEQLYAPVVDAWALYDNAGSVPALIDWSERP</sequence>
<accession>A0ABP7TV24</accession>
<evidence type="ECO:0000313" key="1">
    <source>
        <dbReference type="EMBL" id="GAA4031724.1"/>
    </source>
</evidence>